<evidence type="ECO:0000313" key="3">
    <source>
        <dbReference type="Proteomes" id="UP000186922"/>
    </source>
</evidence>
<accession>A0A1D1VY44</accession>
<protein>
    <submittedName>
        <fullName evidence="2">Uncharacterized protein</fullName>
    </submittedName>
</protein>
<proteinExistence type="predicted"/>
<keyword evidence="3" id="KW-1185">Reference proteome</keyword>
<evidence type="ECO:0000256" key="1">
    <source>
        <dbReference type="SAM" id="MobiDB-lite"/>
    </source>
</evidence>
<comment type="caution">
    <text evidence="2">The sequence shown here is derived from an EMBL/GenBank/DDBJ whole genome shotgun (WGS) entry which is preliminary data.</text>
</comment>
<dbReference type="AlphaFoldDB" id="A0A1D1VY44"/>
<evidence type="ECO:0000313" key="2">
    <source>
        <dbReference type="EMBL" id="GAV03944.1"/>
    </source>
</evidence>
<feature type="region of interest" description="Disordered" evidence="1">
    <location>
        <begin position="1"/>
        <end position="24"/>
    </location>
</feature>
<sequence>MNRKRSQKSSSSEQPNGPYRNSVSYGRWHTSLAVKRGADGQSSTSSVLNQETPSHLSKYFYNCSSQTQPDTELAFEALRKFTIYAKEKKVKMTASASHCIAHIKDLKRLNQAYLGADAEVIRGYINKDRSELPEIDLAASQHCSDLRILCVKNEILDKSPELQPKPQSIVKPENPYKKFAQDQPSSSMQTGALDRVLEKEVDKDFVKPNSILRKSSKSKLKKAAAGLKISTQQVFWGNANSQNGHPAAATQKKESKMPTTLSELVSGSDFVFNPKYADKLGKLPEFRRQLIPANALPVRAGPFRVQSVASLAVSNFNQNATPSKIIKKY</sequence>
<gene>
    <name evidence="2" type="primary">RvY_14302-1</name>
    <name evidence="2" type="synonym">RvY_14302.1</name>
    <name evidence="2" type="ORF">RvY_14302</name>
</gene>
<dbReference type="EMBL" id="BDGG01000010">
    <property type="protein sequence ID" value="GAV03944.1"/>
    <property type="molecule type" value="Genomic_DNA"/>
</dbReference>
<dbReference type="Proteomes" id="UP000186922">
    <property type="component" value="Unassembled WGS sequence"/>
</dbReference>
<reference evidence="2 3" key="1">
    <citation type="journal article" date="2016" name="Nat. Commun.">
        <title>Extremotolerant tardigrade genome and improved radiotolerance of human cultured cells by tardigrade-unique protein.</title>
        <authorList>
            <person name="Hashimoto T."/>
            <person name="Horikawa D.D."/>
            <person name="Saito Y."/>
            <person name="Kuwahara H."/>
            <person name="Kozuka-Hata H."/>
            <person name="Shin-I T."/>
            <person name="Minakuchi Y."/>
            <person name="Ohishi K."/>
            <person name="Motoyama A."/>
            <person name="Aizu T."/>
            <person name="Enomoto A."/>
            <person name="Kondo K."/>
            <person name="Tanaka S."/>
            <person name="Hara Y."/>
            <person name="Koshikawa S."/>
            <person name="Sagara H."/>
            <person name="Miura T."/>
            <person name="Yokobori S."/>
            <person name="Miyagawa K."/>
            <person name="Suzuki Y."/>
            <person name="Kubo T."/>
            <person name="Oyama M."/>
            <person name="Kohara Y."/>
            <person name="Fujiyama A."/>
            <person name="Arakawa K."/>
            <person name="Katayama T."/>
            <person name="Toyoda A."/>
            <person name="Kunieda T."/>
        </authorList>
    </citation>
    <scope>NUCLEOTIDE SEQUENCE [LARGE SCALE GENOMIC DNA]</scope>
    <source>
        <strain evidence="2 3">YOKOZUNA-1</strain>
    </source>
</reference>
<name>A0A1D1VY44_RAMVA</name>
<organism evidence="2 3">
    <name type="scientific">Ramazzottius varieornatus</name>
    <name type="common">Water bear</name>
    <name type="synonym">Tardigrade</name>
    <dbReference type="NCBI Taxonomy" id="947166"/>
    <lineage>
        <taxon>Eukaryota</taxon>
        <taxon>Metazoa</taxon>
        <taxon>Ecdysozoa</taxon>
        <taxon>Tardigrada</taxon>
        <taxon>Eutardigrada</taxon>
        <taxon>Parachela</taxon>
        <taxon>Hypsibioidea</taxon>
        <taxon>Ramazzottiidae</taxon>
        <taxon>Ramazzottius</taxon>
    </lineage>
</organism>